<protein>
    <submittedName>
        <fullName evidence="1">Uncharacterized protein</fullName>
    </submittedName>
</protein>
<sequence>KEYLFKSIDDKRTIVEYFLTEDITSKEISETI</sequence>
<evidence type="ECO:0000313" key="2">
    <source>
        <dbReference type="Proteomes" id="UP000663836"/>
    </source>
</evidence>
<proteinExistence type="predicted"/>
<dbReference type="AlphaFoldDB" id="A0A820J5D2"/>
<evidence type="ECO:0000313" key="1">
    <source>
        <dbReference type="EMBL" id="CAF4321483.1"/>
    </source>
</evidence>
<name>A0A820J5D2_9BILA</name>
<feature type="non-terminal residue" evidence="1">
    <location>
        <position position="1"/>
    </location>
</feature>
<gene>
    <name evidence="1" type="ORF">JBS370_LOCUS41039</name>
</gene>
<reference evidence="1" key="1">
    <citation type="submission" date="2021-02" db="EMBL/GenBank/DDBJ databases">
        <authorList>
            <person name="Nowell W R."/>
        </authorList>
    </citation>
    <scope>NUCLEOTIDE SEQUENCE</scope>
</reference>
<accession>A0A820J5D2</accession>
<dbReference type="Proteomes" id="UP000663836">
    <property type="component" value="Unassembled WGS sequence"/>
</dbReference>
<organism evidence="1 2">
    <name type="scientific">Rotaria sordida</name>
    <dbReference type="NCBI Taxonomy" id="392033"/>
    <lineage>
        <taxon>Eukaryota</taxon>
        <taxon>Metazoa</taxon>
        <taxon>Spiralia</taxon>
        <taxon>Gnathifera</taxon>
        <taxon>Rotifera</taxon>
        <taxon>Eurotatoria</taxon>
        <taxon>Bdelloidea</taxon>
        <taxon>Philodinida</taxon>
        <taxon>Philodinidae</taxon>
        <taxon>Rotaria</taxon>
    </lineage>
</organism>
<dbReference type="EMBL" id="CAJOBD010041649">
    <property type="protein sequence ID" value="CAF4321483.1"/>
    <property type="molecule type" value="Genomic_DNA"/>
</dbReference>
<comment type="caution">
    <text evidence="1">The sequence shown here is derived from an EMBL/GenBank/DDBJ whole genome shotgun (WGS) entry which is preliminary data.</text>
</comment>